<feature type="compositionally biased region" description="Low complexity" evidence="1">
    <location>
        <begin position="47"/>
        <end position="71"/>
    </location>
</feature>
<comment type="caution">
    <text evidence="2">The sequence shown here is derived from an EMBL/GenBank/DDBJ whole genome shotgun (WGS) entry which is preliminary data.</text>
</comment>
<reference evidence="2" key="2">
    <citation type="journal article" date="2018" name="DNA Res.">
        <title>Comparative genome and transcriptome analyses reveal adaptations to opportunistic infections in woody plant degrading pathogens of Botryosphaeriaceae.</title>
        <authorList>
            <person name="Yan J.Y."/>
            <person name="Zhao W.S."/>
            <person name="Chen Z."/>
            <person name="Xing Q.K."/>
            <person name="Zhang W."/>
            <person name="Chethana K.W.T."/>
            <person name="Xue M.F."/>
            <person name="Xu J.P."/>
            <person name="Phillips A.J.L."/>
            <person name="Wang Y."/>
            <person name="Liu J.H."/>
            <person name="Liu M."/>
            <person name="Zhou Y."/>
            <person name="Jayawardena R.S."/>
            <person name="Manawasinghe I.S."/>
            <person name="Huang J.B."/>
            <person name="Qiao G.H."/>
            <person name="Fu C.Y."/>
            <person name="Guo F.F."/>
            <person name="Dissanayake A.J."/>
            <person name="Peng Y.L."/>
            <person name="Hyde K.D."/>
            <person name="Li X.H."/>
        </authorList>
    </citation>
    <scope>NUCLEOTIDE SEQUENCE</scope>
    <source>
        <strain evidence="2">CSS-01s</strain>
    </source>
</reference>
<sequence>MLRLTEPTVAARTLRRYCSEHLQFQVPDHQEQKQEPAQGFVATCQPTTLSSLPSRPPTISSVPSRNLSLNKPLPPLPRRVVQQLSPKPSATPTLRWSTNLPVSEAALRPSSVDLYRKLQQGPGERRRRKVREKMNWKGKMKRAGKKVMAAMVLCRRDDQKTHAG</sequence>
<protein>
    <submittedName>
        <fullName evidence="2">Uncharacterized protein</fullName>
    </submittedName>
</protein>
<dbReference type="Proteomes" id="UP000627934">
    <property type="component" value="Unassembled WGS sequence"/>
</dbReference>
<gene>
    <name evidence="2" type="ORF">BFW01_g1165</name>
</gene>
<dbReference type="AlphaFoldDB" id="A0A8H7IRF9"/>
<dbReference type="EMBL" id="MDYX01000040">
    <property type="protein sequence ID" value="KAF9630603.1"/>
    <property type="molecule type" value="Genomic_DNA"/>
</dbReference>
<reference evidence="2" key="1">
    <citation type="submission" date="2016-08" db="EMBL/GenBank/DDBJ databases">
        <authorList>
            <person name="Yan J."/>
        </authorList>
    </citation>
    <scope>NUCLEOTIDE SEQUENCE</scope>
    <source>
        <strain evidence="2">CSS-01s</strain>
    </source>
</reference>
<evidence type="ECO:0000313" key="3">
    <source>
        <dbReference type="Proteomes" id="UP000627934"/>
    </source>
</evidence>
<evidence type="ECO:0000256" key="1">
    <source>
        <dbReference type="SAM" id="MobiDB-lite"/>
    </source>
</evidence>
<accession>A0A8H7IRF9</accession>
<evidence type="ECO:0000313" key="2">
    <source>
        <dbReference type="EMBL" id="KAF9630603.1"/>
    </source>
</evidence>
<proteinExistence type="predicted"/>
<organism evidence="2 3">
    <name type="scientific">Lasiodiplodia theobromae</name>
    <dbReference type="NCBI Taxonomy" id="45133"/>
    <lineage>
        <taxon>Eukaryota</taxon>
        <taxon>Fungi</taxon>
        <taxon>Dikarya</taxon>
        <taxon>Ascomycota</taxon>
        <taxon>Pezizomycotina</taxon>
        <taxon>Dothideomycetes</taxon>
        <taxon>Dothideomycetes incertae sedis</taxon>
        <taxon>Botryosphaeriales</taxon>
        <taxon>Botryosphaeriaceae</taxon>
        <taxon>Lasiodiplodia</taxon>
    </lineage>
</organism>
<feature type="region of interest" description="Disordered" evidence="1">
    <location>
        <begin position="47"/>
        <end position="79"/>
    </location>
</feature>
<name>A0A8H7IRF9_9PEZI</name>